<evidence type="ECO:0000313" key="1">
    <source>
        <dbReference type="EMBL" id="PSR85490.1"/>
    </source>
</evidence>
<dbReference type="InParanoid" id="A0A2T3A807"/>
<dbReference type="Proteomes" id="UP000241462">
    <property type="component" value="Unassembled WGS sequence"/>
</dbReference>
<dbReference type="EMBL" id="KZ678442">
    <property type="protein sequence ID" value="PSR85490.1"/>
    <property type="molecule type" value="Genomic_DNA"/>
</dbReference>
<sequence length="73" mass="8725">MCEIHYFKCPPCSKRWQEYKKLASCESFEPEARCPENLVLYVGMEKKPEIRECDECRDLREILESFEEEGEGE</sequence>
<gene>
    <name evidence="1" type="ORF">BD289DRAFT_350630</name>
</gene>
<evidence type="ECO:0000313" key="2">
    <source>
        <dbReference type="Proteomes" id="UP000241462"/>
    </source>
</evidence>
<accession>A0A2T3A807</accession>
<name>A0A2T3A807_9PEZI</name>
<reference evidence="1 2" key="1">
    <citation type="journal article" date="2018" name="Mycol. Prog.">
        <title>Coniella lustricola, a new species from submerged detritus.</title>
        <authorList>
            <person name="Raudabaugh D.B."/>
            <person name="Iturriaga T."/>
            <person name="Carver A."/>
            <person name="Mondo S."/>
            <person name="Pangilinan J."/>
            <person name="Lipzen A."/>
            <person name="He G."/>
            <person name="Amirebrahimi M."/>
            <person name="Grigoriev I.V."/>
            <person name="Miller A.N."/>
        </authorList>
    </citation>
    <scope>NUCLEOTIDE SEQUENCE [LARGE SCALE GENOMIC DNA]</scope>
    <source>
        <strain evidence="1 2">B22-T-1</strain>
    </source>
</reference>
<organism evidence="1 2">
    <name type="scientific">Coniella lustricola</name>
    <dbReference type="NCBI Taxonomy" id="2025994"/>
    <lineage>
        <taxon>Eukaryota</taxon>
        <taxon>Fungi</taxon>
        <taxon>Dikarya</taxon>
        <taxon>Ascomycota</taxon>
        <taxon>Pezizomycotina</taxon>
        <taxon>Sordariomycetes</taxon>
        <taxon>Sordariomycetidae</taxon>
        <taxon>Diaporthales</taxon>
        <taxon>Schizoparmaceae</taxon>
        <taxon>Coniella</taxon>
    </lineage>
</organism>
<proteinExistence type="predicted"/>
<protein>
    <submittedName>
        <fullName evidence="1">Uncharacterized protein</fullName>
    </submittedName>
</protein>
<dbReference type="OrthoDB" id="4827687at2759"/>
<feature type="non-terminal residue" evidence="1">
    <location>
        <position position="73"/>
    </location>
</feature>
<keyword evidence="2" id="KW-1185">Reference proteome</keyword>
<dbReference type="AlphaFoldDB" id="A0A2T3A807"/>